<accession>A0A6J4UVY6</accession>
<sequence length="80" mass="8990">WRAIIATAASRRRSISRCGREGCPRAYSPPPRCWRATTRSCRARPTGSCGWRRRGPRISSSWSGRGSRRTRSGRTSRSAP</sequence>
<evidence type="ECO:0000256" key="1">
    <source>
        <dbReference type="SAM" id="MobiDB-lite"/>
    </source>
</evidence>
<protein>
    <submittedName>
        <fullName evidence="2">Uncharacterized protein</fullName>
    </submittedName>
</protein>
<organism evidence="2">
    <name type="scientific">uncultured Thermomicrobiales bacterium</name>
    <dbReference type="NCBI Taxonomy" id="1645740"/>
    <lineage>
        <taxon>Bacteria</taxon>
        <taxon>Pseudomonadati</taxon>
        <taxon>Thermomicrobiota</taxon>
        <taxon>Thermomicrobia</taxon>
        <taxon>Thermomicrobiales</taxon>
        <taxon>environmental samples</taxon>
    </lineage>
</organism>
<feature type="non-terminal residue" evidence="2">
    <location>
        <position position="80"/>
    </location>
</feature>
<feature type="region of interest" description="Disordered" evidence="1">
    <location>
        <begin position="43"/>
        <end position="80"/>
    </location>
</feature>
<gene>
    <name evidence="2" type="ORF">AVDCRST_MAG88-1487</name>
</gene>
<evidence type="ECO:0000313" key="2">
    <source>
        <dbReference type="EMBL" id="CAA9560754.1"/>
    </source>
</evidence>
<dbReference type="AlphaFoldDB" id="A0A6J4UVY6"/>
<feature type="non-terminal residue" evidence="2">
    <location>
        <position position="1"/>
    </location>
</feature>
<reference evidence="2" key="1">
    <citation type="submission" date="2020-02" db="EMBL/GenBank/DDBJ databases">
        <authorList>
            <person name="Meier V. D."/>
        </authorList>
    </citation>
    <scope>NUCLEOTIDE SEQUENCE</scope>
    <source>
        <strain evidence="2">AVDCRST_MAG88</strain>
    </source>
</reference>
<proteinExistence type="predicted"/>
<dbReference type="EMBL" id="CADCWM010000458">
    <property type="protein sequence ID" value="CAA9560754.1"/>
    <property type="molecule type" value="Genomic_DNA"/>
</dbReference>
<name>A0A6J4UVY6_9BACT</name>